<evidence type="ECO:0000256" key="3">
    <source>
        <dbReference type="SAM" id="SignalP"/>
    </source>
</evidence>
<protein>
    <recommendedName>
        <fullName evidence="4">Thioester domain-containing protein</fullName>
    </recommendedName>
</protein>
<keyword evidence="6" id="KW-1185">Reference proteome</keyword>
<dbReference type="AlphaFoldDB" id="A0A1E7KX37"/>
<keyword evidence="2" id="KW-0472">Membrane</keyword>
<feature type="chain" id="PRO_5009196877" description="Thioester domain-containing protein" evidence="3">
    <location>
        <begin position="20"/>
        <end position="483"/>
    </location>
</feature>
<evidence type="ECO:0000313" key="5">
    <source>
        <dbReference type="EMBL" id="OEV08479.1"/>
    </source>
</evidence>
<proteinExistence type="predicted"/>
<organism evidence="5 6">
    <name type="scientific">Streptomyces nanshensis</name>
    <dbReference type="NCBI Taxonomy" id="518642"/>
    <lineage>
        <taxon>Bacteria</taxon>
        <taxon>Bacillati</taxon>
        <taxon>Actinomycetota</taxon>
        <taxon>Actinomycetes</taxon>
        <taxon>Kitasatosporales</taxon>
        <taxon>Streptomycetaceae</taxon>
        <taxon>Streptomyces</taxon>
    </lineage>
</organism>
<dbReference type="EMBL" id="LJGW01000421">
    <property type="protein sequence ID" value="OEV08479.1"/>
    <property type="molecule type" value="Genomic_DNA"/>
</dbReference>
<dbReference type="NCBIfam" id="NF041528">
    <property type="entry name" value="strep_LAETG"/>
    <property type="match status" value="1"/>
</dbReference>
<dbReference type="InterPro" id="IPR023849">
    <property type="entry name" value="TQXA_dom"/>
</dbReference>
<dbReference type="NCBIfam" id="TIGR03934">
    <property type="entry name" value="TQXA_dom"/>
    <property type="match status" value="1"/>
</dbReference>
<dbReference type="Proteomes" id="UP000176005">
    <property type="component" value="Unassembled WGS sequence"/>
</dbReference>
<evidence type="ECO:0000256" key="1">
    <source>
        <dbReference type="SAM" id="MobiDB-lite"/>
    </source>
</evidence>
<feature type="transmembrane region" description="Helical" evidence="2">
    <location>
        <begin position="451"/>
        <end position="470"/>
    </location>
</feature>
<keyword evidence="2" id="KW-0812">Transmembrane</keyword>
<evidence type="ECO:0000259" key="4">
    <source>
        <dbReference type="Pfam" id="PF08341"/>
    </source>
</evidence>
<dbReference type="InterPro" id="IPR013552">
    <property type="entry name" value="Thioester_dom"/>
</dbReference>
<keyword evidence="2" id="KW-1133">Transmembrane helix</keyword>
<keyword evidence="3" id="KW-0732">Signal</keyword>
<feature type="domain" description="Thioester" evidence="4">
    <location>
        <begin position="75"/>
        <end position="156"/>
    </location>
</feature>
<evidence type="ECO:0000256" key="2">
    <source>
        <dbReference type="SAM" id="Phobius"/>
    </source>
</evidence>
<gene>
    <name evidence="5" type="ORF">AN218_26360</name>
</gene>
<evidence type="ECO:0000313" key="6">
    <source>
        <dbReference type="Proteomes" id="UP000176005"/>
    </source>
</evidence>
<sequence length="483" mass="49204">MCTAVLLVAGVSAATPAAAATTPAEDEPSRQGGATATLEGLKTYGQAVVHEDGEELTTGAGLFEMAVDGGGRLQTYGLDVDNPTQQHARYGETDWARTSLHDNPDAGKIVWILRHSYPQVDDLNALAKRARSGKLSPETAAAGTQVAVWRFTDGPGARPDRGKGGGADRGKGGGLRVSAMDPAAEKLADHLERSARKLAQPRPSLSLDPAVLSRRSGRLGPFTVRTSASGAAVSQTPGSASPGARIVDRNGRQVTSVQDGARLYLDVPEARRQAGKGSLTVQAATKVAVGRAFTGVGGHAASQAQILAGSSRSTVTASASVDWAESGAIPAVETAKNCARGGVLVTVSNSGDRAFRFRLAGEEHAVAAGGHRTYTVPVREDQAYRIPLTGPRGTTKSFSGVLDCATRSAVPVAAAEDDGQASQLRTATVGGGAGKGAGGDLAETGASGTPMIAGTAVGLVVLGAMAVLVVRRKNPDDEGVHAE</sequence>
<comment type="caution">
    <text evidence="5">The sequence shown here is derived from an EMBL/GenBank/DDBJ whole genome shotgun (WGS) entry which is preliminary data.</text>
</comment>
<feature type="compositionally biased region" description="Basic and acidic residues" evidence="1">
    <location>
        <begin position="158"/>
        <end position="171"/>
    </location>
</feature>
<dbReference type="Pfam" id="PF08341">
    <property type="entry name" value="TED"/>
    <property type="match status" value="1"/>
</dbReference>
<name>A0A1E7KX37_9ACTN</name>
<feature type="region of interest" description="Disordered" evidence="1">
    <location>
        <begin position="151"/>
        <end position="177"/>
    </location>
</feature>
<reference evidence="5 6" key="1">
    <citation type="journal article" date="2016" name="Front. Microbiol.">
        <title>Comparative Genomics Analysis of Streptomyces Species Reveals Their Adaptation to the Marine Environment and Their Diversity at the Genomic Level.</title>
        <authorList>
            <person name="Tian X."/>
            <person name="Zhang Z."/>
            <person name="Yang T."/>
            <person name="Chen M."/>
            <person name="Li J."/>
            <person name="Chen F."/>
            <person name="Yang J."/>
            <person name="Li W."/>
            <person name="Zhang B."/>
            <person name="Zhang Z."/>
            <person name="Wu J."/>
            <person name="Zhang C."/>
            <person name="Long L."/>
            <person name="Xiao J."/>
        </authorList>
    </citation>
    <scope>NUCLEOTIDE SEQUENCE [LARGE SCALE GENOMIC DNA]</scope>
    <source>
        <strain evidence="5 6">SCSIO 10429</strain>
    </source>
</reference>
<accession>A0A1E7KX37</accession>
<feature type="signal peptide" evidence="3">
    <location>
        <begin position="1"/>
        <end position="19"/>
    </location>
</feature>
<dbReference type="PATRIC" id="fig|518642.10.peg.6163"/>